<comment type="caution">
    <text evidence="3">The sequence shown here is derived from an EMBL/GenBank/DDBJ whole genome shotgun (WGS) entry which is preliminary data.</text>
</comment>
<dbReference type="InterPro" id="IPR036065">
    <property type="entry name" value="BolA-like_sf"/>
</dbReference>
<name>A0A1V9Y5G4_ACHHY</name>
<evidence type="ECO:0000256" key="1">
    <source>
        <dbReference type="ARBA" id="ARBA00005578"/>
    </source>
</evidence>
<dbReference type="EMBL" id="JNBR01002853">
    <property type="protein sequence ID" value="OQR80949.1"/>
    <property type="molecule type" value="Genomic_DNA"/>
</dbReference>
<evidence type="ECO:0000256" key="2">
    <source>
        <dbReference type="RuleBase" id="RU003860"/>
    </source>
</evidence>
<evidence type="ECO:0000313" key="3">
    <source>
        <dbReference type="EMBL" id="OQR80949.1"/>
    </source>
</evidence>
<dbReference type="Gene3D" id="3.10.20.90">
    <property type="entry name" value="Phosphatidylinositol 3-kinase Catalytic Subunit, Chain A, domain 1"/>
    <property type="match status" value="1"/>
</dbReference>
<dbReference type="Pfam" id="PF01722">
    <property type="entry name" value="BolA"/>
    <property type="match status" value="1"/>
</dbReference>
<accession>A0A1V9Y5G4</accession>
<dbReference type="PANTHER" id="PTHR46188">
    <property type="entry name" value="BOLA-LIKE PROTEIN 3"/>
    <property type="match status" value="1"/>
</dbReference>
<keyword evidence="4" id="KW-1185">Reference proteome</keyword>
<evidence type="ECO:0008006" key="5">
    <source>
        <dbReference type="Google" id="ProtNLM"/>
    </source>
</evidence>
<dbReference type="STRING" id="1202772.A0A1V9Y5G4"/>
<dbReference type="Proteomes" id="UP000243579">
    <property type="component" value="Unassembled WGS sequence"/>
</dbReference>
<organism evidence="3 4">
    <name type="scientific">Achlya hypogyna</name>
    <name type="common">Oomycete</name>
    <name type="synonym">Protoachlya hypogyna</name>
    <dbReference type="NCBI Taxonomy" id="1202772"/>
    <lineage>
        <taxon>Eukaryota</taxon>
        <taxon>Sar</taxon>
        <taxon>Stramenopiles</taxon>
        <taxon>Oomycota</taxon>
        <taxon>Saprolegniomycetes</taxon>
        <taxon>Saprolegniales</taxon>
        <taxon>Achlyaceae</taxon>
        <taxon>Achlya</taxon>
    </lineage>
</organism>
<dbReference type="GO" id="GO:0005759">
    <property type="term" value="C:mitochondrial matrix"/>
    <property type="evidence" value="ECO:0007669"/>
    <property type="project" value="TreeGrafter"/>
</dbReference>
<comment type="similarity">
    <text evidence="1 2">Belongs to the BolA/IbaG family.</text>
</comment>
<gene>
    <name evidence="3" type="ORF">ACHHYP_16974</name>
</gene>
<dbReference type="AlphaFoldDB" id="A0A1V9Y5G4"/>
<dbReference type="OrthoDB" id="203381at2759"/>
<dbReference type="PIRSF" id="PIRSF003113">
    <property type="entry name" value="BolA"/>
    <property type="match status" value="1"/>
</dbReference>
<dbReference type="InterPro" id="IPR052275">
    <property type="entry name" value="Mt_Fe-S_assembly_factor"/>
</dbReference>
<dbReference type="SUPFAM" id="SSF82657">
    <property type="entry name" value="BolA-like"/>
    <property type="match status" value="1"/>
</dbReference>
<protein>
    <recommendedName>
        <fullName evidence="5">BolA-like protein</fullName>
    </recommendedName>
</protein>
<reference evidence="3 4" key="1">
    <citation type="journal article" date="2014" name="Genome Biol. Evol.">
        <title>The secreted proteins of Achlya hypogyna and Thraustotheca clavata identify the ancestral oomycete secretome and reveal gene acquisitions by horizontal gene transfer.</title>
        <authorList>
            <person name="Misner I."/>
            <person name="Blouin N."/>
            <person name="Leonard G."/>
            <person name="Richards T.A."/>
            <person name="Lane C.E."/>
        </authorList>
    </citation>
    <scope>NUCLEOTIDE SEQUENCE [LARGE SCALE GENOMIC DNA]</scope>
    <source>
        <strain evidence="3 4">ATCC 48635</strain>
    </source>
</reference>
<dbReference type="PANTHER" id="PTHR46188:SF1">
    <property type="entry name" value="BOLA-LIKE PROTEIN 3"/>
    <property type="match status" value="1"/>
</dbReference>
<evidence type="ECO:0000313" key="4">
    <source>
        <dbReference type="Proteomes" id="UP000243579"/>
    </source>
</evidence>
<proteinExistence type="inferred from homology"/>
<dbReference type="InterPro" id="IPR002634">
    <property type="entry name" value="BolA"/>
</dbReference>
<sequence>MLAIRSFKRAARCFSSAAEEKMAVALRQELSATHVKVDDISGGCGSMYKIEVASPTFEGKNVVAQHRLVNQVLKEEIAGMHGLTLKTYTPAQYDRLSKIV</sequence>